<feature type="signal peptide" evidence="8">
    <location>
        <begin position="1"/>
        <end position="15"/>
    </location>
</feature>
<keyword evidence="4 7" id="KW-1133">Transmembrane helix</keyword>
<comment type="caution">
    <text evidence="9">The sequence shown here is derived from an EMBL/GenBank/DDBJ whole genome shotgun (WGS) entry which is preliminary data.</text>
</comment>
<accession>A0AAD9PF09</accession>
<evidence type="ECO:0000256" key="1">
    <source>
        <dbReference type="ARBA" id="ARBA00004141"/>
    </source>
</evidence>
<dbReference type="Proteomes" id="UP001209878">
    <property type="component" value="Unassembled WGS sequence"/>
</dbReference>
<evidence type="ECO:0008006" key="11">
    <source>
        <dbReference type="Google" id="ProtNLM"/>
    </source>
</evidence>
<comment type="subcellular location">
    <subcellularLocation>
        <location evidence="1">Membrane</location>
        <topology evidence="1">Multi-pass membrane protein</topology>
    </subcellularLocation>
</comment>
<name>A0AAD9PF09_RIDPI</name>
<keyword evidence="5 7" id="KW-0472">Membrane</keyword>
<reference evidence="9" key="1">
    <citation type="journal article" date="2023" name="Mol. Biol. Evol.">
        <title>Third-Generation Sequencing Reveals the Adaptive Role of the Epigenome in Three Deep-Sea Polychaetes.</title>
        <authorList>
            <person name="Perez M."/>
            <person name="Aroh O."/>
            <person name="Sun Y."/>
            <person name="Lan Y."/>
            <person name="Juniper S.K."/>
            <person name="Young C.R."/>
            <person name="Angers B."/>
            <person name="Qian P.Y."/>
        </authorList>
    </citation>
    <scope>NUCLEOTIDE SEQUENCE</scope>
    <source>
        <strain evidence="9">R07B-5</strain>
    </source>
</reference>
<comment type="similarity">
    <text evidence="2">Belongs to the TMEM200 family.</text>
</comment>
<dbReference type="AlphaFoldDB" id="A0AAD9PF09"/>
<gene>
    <name evidence="9" type="ORF">NP493_15g00019</name>
</gene>
<feature type="transmembrane region" description="Helical" evidence="7">
    <location>
        <begin position="75"/>
        <end position="96"/>
    </location>
</feature>
<feature type="region of interest" description="Disordered" evidence="6">
    <location>
        <begin position="291"/>
        <end position="319"/>
    </location>
</feature>
<feature type="chain" id="PRO_5042112883" description="Transmembrane protein" evidence="8">
    <location>
        <begin position="16"/>
        <end position="472"/>
    </location>
</feature>
<dbReference type="EMBL" id="JAODUO010000014">
    <property type="protein sequence ID" value="KAK2193318.1"/>
    <property type="molecule type" value="Genomic_DNA"/>
</dbReference>
<dbReference type="Pfam" id="PF10177">
    <property type="entry name" value="DUF2371"/>
    <property type="match status" value="1"/>
</dbReference>
<evidence type="ECO:0000256" key="5">
    <source>
        <dbReference type="ARBA" id="ARBA00023136"/>
    </source>
</evidence>
<proteinExistence type="inferred from homology"/>
<keyword evidence="3 7" id="KW-0812">Transmembrane</keyword>
<evidence type="ECO:0000256" key="4">
    <source>
        <dbReference type="ARBA" id="ARBA00022989"/>
    </source>
</evidence>
<protein>
    <recommendedName>
        <fullName evidence="11">Transmembrane protein</fullName>
    </recommendedName>
</protein>
<keyword evidence="8" id="KW-0732">Signal</keyword>
<dbReference type="PANTHER" id="PTHR31815">
    <property type="entry name" value="AGAP005329-PA"/>
    <property type="match status" value="1"/>
</dbReference>
<evidence type="ECO:0000313" key="10">
    <source>
        <dbReference type="Proteomes" id="UP001209878"/>
    </source>
</evidence>
<dbReference type="PANTHER" id="PTHR31815:SF1">
    <property type="entry name" value="TRANSMEMBRANE PROTEIN 200C"/>
    <property type="match status" value="1"/>
</dbReference>
<feature type="transmembrane region" description="Helical" evidence="7">
    <location>
        <begin position="7"/>
        <end position="27"/>
    </location>
</feature>
<evidence type="ECO:0000256" key="3">
    <source>
        <dbReference type="ARBA" id="ARBA00022692"/>
    </source>
</evidence>
<dbReference type="GO" id="GO:0016020">
    <property type="term" value="C:membrane"/>
    <property type="evidence" value="ECO:0007669"/>
    <property type="project" value="UniProtKB-SubCell"/>
</dbReference>
<feature type="region of interest" description="Disordered" evidence="6">
    <location>
        <begin position="141"/>
        <end position="170"/>
    </location>
</feature>
<evidence type="ECO:0000256" key="2">
    <source>
        <dbReference type="ARBA" id="ARBA00005308"/>
    </source>
</evidence>
<evidence type="ECO:0000256" key="7">
    <source>
        <dbReference type="SAM" id="Phobius"/>
    </source>
</evidence>
<keyword evidence="10" id="KW-1185">Reference proteome</keyword>
<organism evidence="9 10">
    <name type="scientific">Ridgeia piscesae</name>
    <name type="common">Tubeworm</name>
    <dbReference type="NCBI Taxonomy" id="27915"/>
    <lineage>
        <taxon>Eukaryota</taxon>
        <taxon>Metazoa</taxon>
        <taxon>Spiralia</taxon>
        <taxon>Lophotrochozoa</taxon>
        <taxon>Annelida</taxon>
        <taxon>Polychaeta</taxon>
        <taxon>Sedentaria</taxon>
        <taxon>Canalipalpata</taxon>
        <taxon>Sabellida</taxon>
        <taxon>Siboglinidae</taxon>
        <taxon>Ridgeia</taxon>
    </lineage>
</organism>
<dbReference type="InterPro" id="IPR018787">
    <property type="entry name" value="DUF2371_TMEM200"/>
</dbReference>
<evidence type="ECO:0000313" key="9">
    <source>
        <dbReference type="EMBL" id="KAK2193318.1"/>
    </source>
</evidence>
<sequence>MTTFSLLPRLHLVTSAGIALCTIGYYADNRKVAPTTDLFDYSPDPPEDYSLELNLDDNDTLARNVTKSYLHNLTYVGPMLMGCGCFSTVIACVVVCETRDKQLKAVAVRESHRPKPVKTDVCEKIVRYVIAKYKDRKQRRQGSVASAVTSRLIDVEPEPEPEPDRPGHLSRDTSIAAALKNIPSSLFAVDCDRRQPTSLAPVNVSGDPTCRKIVSVMSAPCICMETANCGKVMSADQSVFSPYHEVQRFPSRHRRQPCMYHDKLFWSFEIASGRDQLTRVEATHRDRVVTSEKAGSNPGHWQTISACDGASGRKSEARNNSAVARDSAPLMQSAIPHIAVTPTDDRQVAPDKKTAMVTVHQAAVSVDDCDVTDLCLSPDIGEQFVSDSEHSDRAATSPDLAAVGVSTDCTPASPADTGDVMSQRNYDDAVTLPPLSDVTTTLNDITTTLRDVTNTSRDENRTGYLHNHVYII</sequence>
<evidence type="ECO:0000256" key="6">
    <source>
        <dbReference type="SAM" id="MobiDB-lite"/>
    </source>
</evidence>
<evidence type="ECO:0000256" key="8">
    <source>
        <dbReference type="SAM" id="SignalP"/>
    </source>
</evidence>